<dbReference type="InterPro" id="IPR000652">
    <property type="entry name" value="Triosephosphate_isomerase"/>
</dbReference>
<evidence type="ECO:0000313" key="11">
    <source>
        <dbReference type="Proteomes" id="UP000318199"/>
    </source>
</evidence>
<comment type="pathway">
    <text evidence="2">Carbohydrate metabolism; erythritol degradation.</text>
</comment>
<dbReference type="GO" id="GO:0005829">
    <property type="term" value="C:cytosol"/>
    <property type="evidence" value="ECO:0007669"/>
    <property type="project" value="TreeGrafter"/>
</dbReference>
<evidence type="ECO:0000256" key="2">
    <source>
        <dbReference type="ARBA" id="ARBA00004939"/>
    </source>
</evidence>
<dbReference type="PROSITE" id="PS51440">
    <property type="entry name" value="TIM_2"/>
    <property type="match status" value="1"/>
</dbReference>
<protein>
    <recommendedName>
        <fullName evidence="8 9">Triosephosphate isomerase</fullName>
        <shortName evidence="8">TIM</shortName>
        <shortName evidence="8">TPI</shortName>
        <ecNumber evidence="8 9">5.3.1.1</ecNumber>
    </recommendedName>
    <alternativeName>
        <fullName evidence="8">Triose-phosphate isomerase</fullName>
    </alternativeName>
</protein>
<feature type="binding site" evidence="8">
    <location>
        <position position="172"/>
    </location>
    <ligand>
        <name>substrate</name>
    </ligand>
</feature>
<keyword evidence="7 8" id="KW-0413">Isomerase</keyword>
<reference evidence="10 11" key="1">
    <citation type="submission" date="2019-07" db="EMBL/GenBank/DDBJ databases">
        <title>Caenimonas sedimenti sp. nov., isolated from activated sludge.</title>
        <authorList>
            <person name="Xu J."/>
        </authorList>
    </citation>
    <scope>NUCLEOTIDE SEQUENCE [LARGE SCALE GENOMIC DNA]</scope>
    <source>
        <strain evidence="10 11">HX-9-20</strain>
    </source>
</reference>
<feature type="active site" description="Electrophile" evidence="8">
    <location>
        <position position="95"/>
    </location>
</feature>
<dbReference type="Pfam" id="PF00121">
    <property type="entry name" value="TIM"/>
    <property type="match status" value="1"/>
</dbReference>
<dbReference type="GO" id="GO:0006094">
    <property type="term" value="P:gluconeogenesis"/>
    <property type="evidence" value="ECO:0007669"/>
    <property type="project" value="UniProtKB-UniRule"/>
</dbReference>
<dbReference type="PROSITE" id="PS00171">
    <property type="entry name" value="TIM_1"/>
    <property type="match status" value="1"/>
</dbReference>
<dbReference type="AlphaFoldDB" id="A0A562ZJQ9"/>
<dbReference type="UniPathway" id="UPA00138"/>
<dbReference type="FunFam" id="3.20.20.70:FF:000016">
    <property type="entry name" value="Triosephosphate isomerase"/>
    <property type="match status" value="1"/>
</dbReference>
<comment type="catalytic activity">
    <reaction evidence="8 9">
        <text>D-glyceraldehyde 3-phosphate = dihydroxyacetone phosphate</text>
        <dbReference type="Rhea" id="RHEA:18585"/>
        <dbReference type="ChEBI" id="CHEBI:57642"/>
        <dbReference type="ChEBI" id="CHEBI:59776"/>
        <dbReference type="EC" id="5.3.1.1"/>
    </reaction>
</comment>
<accession>A0A562ZJQ9</accession>
<feature type="binding site" evidence="8">
    <location>
        <begin position="10"/>
        <end position="12"/>
    </location>
    <ligand>
        <name>substrate</name>
    </ligand>
</feature>
<dbReference type="RefSeq" id="WP_145895169.1">
    <property type="nucleotide sequence ID" value="NZ_VOBQ01000018.1"/>
</dbReference>
<dbReference type="InterPro" id="IPR020861">
    <property type="entry name" value="Triosephosphate_isomerase_AS"/>
</dbReference>
<dbReference type="GO" id="GO:0006096">
    <property type="term" value="P:glycolytic process"/>
    <property type="evidence" value="ECO:0007669"/>
    <property type="project" value="UniProtKB-UniRule"/>
</dbReference>
<dbReference type="UniPathway" id="UPA00109">
    <property type="reaction ID" value="UER00189"/>
</dbReference>
<dbReference type="InterPro" id="IPR035990">
    <property type="entry name" value="TIM_sf"/>
</dbReference>
<dbReference type="GO" id="GO:0046166">
    <property type="term" value="P:glyceraldehyde-3-phosphate biosynthetic process"/>
    <property type="evidence" value="ECO:0007669"/>
    <property type="project" value="TreeGrafter"/>
</dbReference>
<dbReference type="GO" id="GO:0019563">
    <property type="term" value="P:glycerol catabolic process"/>
    <property type="evidence" value="ECO:0007669"/>
    <property type="project" value="TreeGrafter"/>
</dbReference>
<dbReference type="HAMAP" id="MF_00147_B">
    <property type="entry name" value="TIM_B"/>
    <property type="match status" value="1"/>
</dbReference>
<evidence type="ECO:0000256" key="8">
    <source>
        <dbReference type="HAMAP-Rule" id="MF_00147"/>
    </source>
</evidence>
<organism evidence="10 11">
    <name type="scientific">Caenimonas sedimenti</name>
    <dbReference type="NCBI Taxonomy" id="2596921"/>
    <lineage>
        <taxon>Bacteria</taxon>
        <taxon>Pseudomonadati</taxon>
        <taxon>Pseudomonadota</taxon>
        <taxon>Betaproteobacteria</taxon>
        <taxon>Burkholderiales</taxon>
        <taxon>Comamonadaceae</taxon>
        <taxon>Caenimonas</taxon>
    </lineage>
</organism>
<name>A0A562ZJQ9_9BURK</name>
<evidence type="ECO:0000256" key="4">
    <source>
        <dbReference type="ARBA" id="ARBA00022432"/>
    </source>
</evidence>
<evidence type="ECO:0000256" key="6">
    <source>
        <dbReference type="ARBA" id="ARBA00023152"/>
    </source>
</evidence>
<keyword evidence="5 8" id="KW-0963">Cytoplasm</keyword>
<feature type="active site" description="Proton acceptor" evidence="8">
    <location>
        <position position="166"/>
    </location>
</feature>
<dbReference type="Proteomes" id="UP000318199">
    <property type="component" value="Unassembled WGS sequence"/>
</dbReference>
<comment type="function">
    <text evidence="8">Involved in the gluconeogenesis. Catalyzes stereospecifically the conversion of dihydroxyacetone phosphate (DHAP) to D-glyceraldehyde-3-phosphate (G3P).</text>
</comment>
<evidence type="ECO:0000256" key="3">
    <source>
        <dbReference type="ARBA" id="ARBA00007422"/>
    </source>
</evidence>
<keyword evidence="6 8" id="KW-0324">Glycolysis</keyword>
<comment type="pathway">
    <text evidence="1 8 9">Carbohydrate degradation; glycolysis; D-glyceraldehyde 3-phosphate from glycerone phosphate: step 1/1.</text>
</comment>
<feature type="binding site" evidence="8">
    <location>
        <position position="210"/>
    </location>
    <ligand>
        <name>substrate</name>
    </ligand>
</feature>
<sequence>MEKKKLIAGNWKMNGNLEANDALVRALVAGMKDAACSVAVCVPAPYLGQVQLLKAGSALELGAQDVSPHAQGAYTGEVSAPMLREFGVRYAIVGHSERRQYHGETDALVAEKAKTALAHGVTPIVCVGETLAEREAGQTEEVVKRQLAAVIHVNGHCISEIVVAYEPVWAIGTGKTATPEMAQQVHGLLRKQLGAATSHAERVHILYGGSMNAANAASLLAQPDIDGGLVGGASLKAADFLQIVAAASKKNQE</sequence>
<evidence type="ECO:0000256" key="7">
    <source>
        <dbReference type="ARBA" id="ARBA00023235"/>
    </source>
</evidence>
<dbReference type="InterPro" id="IPR013785">
    <property type="entry name" value="Aldolase_TIM"/>
</dbReference>
<evidence type="ECO:0000313" key="10">
    <source>
        <dbReference type="EMBL" id="TWO68627.1"/>
    </source>
</evidence>
<evidence type="ECO:0000256" key="5">
    <source>
        <dbReference type="ARBA" id="ARBA00022490"/>
    </source>
</evidence>
<dbReference type="PANTHER" id="PTHR21139">
    <property type="entry name" value="TRIOSEPHOSPHATE ISOMERASE"/>
    <property type="match status" value="1"/>
</dbReference>
<dbReference type="NCBIfam" id="TIGR00419">
    <property type="entry name" value="tim"/>
    <property type="match status" value="1"/>
</dbReference>
<dbReference type="CDD" id="cd00311">
    <property type="entry name" value="TIM"/>
    <property type="match status" value="1"/>
</dbReference>
<feature type="binding site" evidence="8">
    <location>
        <begin position="231"/>
        <end position="232"/>
    </location>
    <ligand>
        <name>substrate</name>
    </ligand>
</feature>
<dbReference type="Gene3D" id="3.20.20.70">
    <property type="entry name" value="Aldolase class I"/>
    <property type="match status" value="1"/>
</dbReference>
<dbReference type="OrthoDB" id="9809429at2"/>
<dbReference type="EC" id="5.3.1.1" evidence="8 9"/>
<keyword evidence="11" id="KW-1185">Reference proteome</keyword>
<comment type="similarity">
    <text evidence="3 8 9">Belongs to the triosephosphate isomerase family.</text>
</comment>
<dbReference type="PANTHER" id="PTHR21139:SF42">
    <property type="entry name" value="TRIOSEPHOSPHATE ISOMERASE"/>
    <property type="match status" value="1"/>
</dbReference>
<proteinExistence type="inferred from homology"/>
<dbReference type="SUPFAM" id="SSF51351">
    <property type="entry name" value="Triosephosphate isomerase (TIM)"/>
    <property type="match status" value="1"/>
</dbReference>
<dbReference type="GO" id="GO:0004807">
    <property type="term" value="F:triose-phosphate isomerase activity"/>
    <property type="evidence" value="ECO:0007669"/>
    <property type="project" value="UniProtKB-UniRule"/>
</dbReference>
<comment type="pathway">
    <text evidence="8 9">Carbohydrate biosynthesis; gluconeogenesis.</text>
</comment>
<comment type="subcellular location">
    <subcellularLocation>
        <location evidence="8 9">Cytoplasm</location>
    </subcellularLocation>
</comment>
<comment type="subunit">
    <text evidence="8 9">Homodimer.</text>
</comment>
<comment type="caution">
    <text evidence="10">The sequence shown here is derived from an EMBL/GenBank/DDBJ whole genome shotgun (WGS) entry which is preliminary data.</text>
</comment>
<evidence type="ECO:0000256" key="1">
    <source>
        <dbReference type="ARBA" id="ARBA00004680"/>
    </source>
</evidence>
<evidence type="ECO:0000256" key="9">
    <source>
        <dbReference type="RuleBase" id="RU363013"/>
    </source>
</evidence>
<keyword evidence="4 8" id="KW-0312">Gluconeogenesis</keyword>
<dbReference type="EMBL" id="VOBQ01000018">
    <property type="protein sequence ID" value="TWO68627.1"/>
    <property type="molecule type" value="Genomic_DNA"/>
</dbReference>
<dbReference type="InterPro" id="IPR022896">
    <property type="entry name" value="TrioseP_Isoase_bac/euk"/>
</dbReference>
<gene>
    <name evidence="8" type="primary">tpiA</name>
    <name evidence="10" type="ORF">FN976_21685</name>
</gene>